<keyword evidence="2" id="KW-1185">Reference proteome</keyword>
<name>F6DBI2_THICA</name>
<dbReference type="KEGG" id="tcy:Thicy_1627"/>
<evidence type="ECO:0000313" key="2">
    <source>
        <dbReference type="Proteomes" id="UP000009232"/>
    </source>
</evidence>
<gene>
    <name evidence="1" type="ordered locus">Thicy_1627</name>
</gene>
<dbReference type="Gene3D" id="2.10.70.10">
    <property type="entry name" value="Complement Module, domain 1"/>
    <property type="match status" value="1"/>
</dbReference>
<reference evidence="1 2" key="1">
    <citation type="submission" date="2011-05" db="EMBL/GenBank/DDBJ databases">
        <title>Complete sequence of Thioalkalimicrobium cyclicum ALM1.</title>
        <authorList>
            <consortium name="US DOE Joint Genome Institute"/>
            <person name="Lucas S."/>
            <person name="Han J."/>
            <person name="Lapidus A."/>
            <person name="Cheng J.-F."/>
            <person name="Goodwin L."/>
            <person name="Pitluck S."/>
            <person name="Peters L."/>
            <person name="Mikhailova N."/>
            <person name="Davenport K."/>
            <person name="Han C."/>
            <person name="Tapia R."/>
            <person name="Land M."/>
            <person name="Hauser L."/>
            <person name="Kyrpides N."/>
            <person name="Ivanova N."/>
            <person name="Pagani I."/>
            <person name="Kappler U."/>
            <person name="Woyke T."/>
        </authorList>
    </citation>
    <scope>NUCLEOTIDE SEQUENCE [LARGE SCALE GENOMIC DNA]</scope>
    <source>
        <strain evidence="2">DSM 14477 / JCM 11371 / ALM1</strain>
    </source>
</reference>
<dbReference type="InterPro" id="IPR019600">
    <property type="entry name" value="Hemin_uptake_protein_HemP"/>
</dbReference>
<evidence type="ECO:0000313" key="1">
    <source>
        <dbReference type="EMBL" id="AEG32384.1"/>
    </source>
</evidence>
<dbReference type="HOGENOM" id="CLU_178563_6_1_6"/>
<dbReference type="Pfam" id="PF10636">
    <property type="entry name" value="hemP"/>
    <property type="match status" value="1"/>
</dbReference>
<sequence>MSTMQNHSTEKPLRSIDSQALLAGQKLITIQHGAQQYVLRLTKENKLILTK</sequence>
<dbReference type="AlphaFoldDB" id="F6DBI2"/>
<dbReference type="EMBL" id="CP002776">
    <property type="protein sequence ID" value="AEG32384.1"/>
    <property type="molecule type" value="Genomic_DNA"/>
</dbReference>
<organism evidence="1 2">
    <name type="scientific">Thiomicrospira cyclica (strain DSM 14477 / JCM 11371 / ALM1)</name>
    <name type="common">Thioalkalimicrobium cyclicum</name>
    <dbReference type="NCBI Taxonomy" id="717773"/>
    <lineage>
        <taxon>Bacteria</taxon>
        <taxon>Pseudomonadati</taxon>
        <taxon>Pseudomonadota</taxon>
        <taxon>Gammaproteobacteria</taxon>
        <taxon>Thiotrichales</taxon>
        <taxon>Piscirickettsiaceae</taxon>
        <taxon>Thiomicrospira</taxon>
    </lineage>
</organism>
<proteinExistence type="predicted"/>
<dbReference type="Proteomes" id="UP000009232">
    <property type="component" value="Chromosome"/>
</dbReference>
<protein>
    <submittedName>
        <fullName evidence="1">Hemin uptake protein hemP</fullName>
    </submittedName>
</protein>
<dbReference type="eggNOG" id="COG4256">
    <property type="taxonomic scope" value="Bacteria"/>
</dbReference>
<accession>F6DBI2</accession>
<dbReference type="STRING" id="717773.Thicy_1627"/>